<dbReference type="SMART" id="SM00355">
    <property type="entry name" value="ZnF_C2H2"/>
    <property type="match status" value="13"/>
</dbReference>
<keyword evidence="3" id="KW-0863">Zinc-finger</keyword>
<dbReference type="EMBL" id="CAIIXF020000010">
    <property type="protein sequence ID" value="CAH1796552.1"/>
    <property type="molecule type" value="Genomic_DNA"/>
</dbReference>
<feature type="compositionally biased region" description="Polar residues" evidence="5">
    <location>
        <begin position="1593"/>
        <end position="1609"/>
    </location>
</feature>
<evidence type="ECO:0000256" key="1">
    <source>
        <dbReference type="ARBA" id="ARBA00022723"/>
    </source>
</evidence>
<dbReference type="PANTHER" id="PTHR24403">
    <property type="entry name" value="ZINC FINGER PROTEIN"/>
    <property type="match status" value="1"/>
</dbReference>
<evidence type="ECO:0000256" key="4">
    <source>
        <dbReference type="ARBA" id="ARBA00022833"/>
    </source>
</evidence>
<feature type="region of interest" description="Disordered" evidence="5">
    <location>
        <begin position="1536"/>
        <end position="1631"/>
    </location>
</feature>
<sequence length="1687" mass="190611">MSSTIEEEVEKQQRTTDLKGWHCPVETNNEEEPSTPYEGVKLQIEDVRSLSEGVKNDIHSIEEDATNSELEEKTPRISVNTMSYADIVESDPKRVCGITRALNTAVHQTDKEVEQFWCNFCKFKCIDSTLFNQHVATHVFMCKFCNYAGFTRLEILQHNLFQHNNKDATQHKFCSAEINGLEEEREIVGKNVARVGSYGERKDIAKKSVLTSIEDMSMKCKWCTFSTIGCESLYSHVTTWHGCSSNATEECRFCSFKNHDINVLNIHIMIFHTELIKDAKFSCVECNTASEMTMKEMESHIHHKSFTARKSLMYGCFLCKFNSYRNEQLPYRVLAHVMKQHGCKRIKFMQNSIIKSKYDDLIDKLKNCDDHNYTEVMQSPSSTPPMSCHICSEKFFTEVEYDNHLQQKHNLPVITVKHVDTTKKKEEKASVPDTYPQLNQILEEANGLNTSLAQELQSVATDEVVSLGRNLKANTKDETNDSDVKSVQTNSSDVPLRTDLKTINSDQATVSDPAHIGDLETAAQAKGSEKSLSTSNKYGNTNQANELSPNALLDLNVLASNQTAPITDTQSKSEHLSPTDIKSKTAIEPGLSDPRQSYVTWKCRYCFKLFHDHICTANHVRLHHPGKVISAIKVTKYKSSNKKDPINGNSKTPTKQQSTNVIQTVNTNSPLIVLNTAAVPVYSGNKQEINLPILSTTSLDSDAKSTITNLDECSICAVKVKAENMDQHLLIHSTKSLYDVAFQCGLCDVAALHIKKVEQHFYKTHGENLKFASNVAFLYRCKKCSLIKHQETGILLHIQSMHPSLWTQYCNNIAEDPNVKTAVSLSTVTKVDHDDVKGEIPHVQKEEASKPQYVLTPRGLKRLDKINDPKEAEYDKQDNAEALIPIQPSLIVSPDDELENSSDSGSKTEDESPSSEYIPSSDDEDYTPKPRKKKYRKTETKFLNKRKIDTPGNNELRKRVRKDIHIHVSLCGKAKDVLGSYKSLGMRQLKNSCLFVCAHCGFETRALTVSRHKTKMLDHLKDCCKNKTMGVAVDIRNHIGKQACKVFFCLNCKNMFSRFILYEKHVQKCQDQTKVSICATARNAMDSYRSMGKTTGTGNCILVCTHCGVEACALDMRLTELLMFNHLQECSELDSTFGVAVDIKKYIDRQRCKVFFCLKNFCQRAFSAYSLFERHRQICEQRVLSRTPSFTPSFTNSEIDTTNNDDNEVVHPPKCIKQELDDDAPPDISKSFYPVSNNNGKDFSDRVIDNDATGNGMPSLLKRSIEHEQEDIQIEPAEFSESNLALEKDWVPPNLEYNIPLSTTSQSGKGNSKRRKKMSYKGKQFKASSAMQHEAFGYQCLKCRNDVTSIPDMKQHIIWNHPHSDTPWTCRDNHLRFQKKSSKLYLCHRDNCSLSTPDLSEINQHIEEHDCSDESLMAQQIGSNTDPPDFERAEDLLKTQNIKSEPLDIEYEVNLEPQDKYQDSDFNLDDTIKQECIDSVHDSNVEYTHDDLELTVGDACDSQSVTQKDDKMYYCSYCQFRTSTLSHIRSHVADEHDSMEGGYTEMSSRVNADGDVVVNVTGSNDSSKDGDESDAGVSKPSSPMNHIFKDSNDTNLENSDLANSDNNIQPDDAPRFFGDINNPESDNDGDLIESDHINAVSSTSKVSDSNEDSQNDTFYNKKPLIVNHISRSNWKNGTIDNTDAEEV</sequence>
<evidence type="ECO:0000256" key="3">
    <source>
        <dbReference type="ARBA" id="ARBA00022771"/>
    </source>
</evidence>
<feature type="compositionally biased region" description="Basic and acidic residues" evidence="5">
    <location>
        <begin position="839"/>
        <end position="849"/>
    </location>
</feature>
<evidence type="ECO:0000256" key="5">
    <source>
        <dbReference type="SAM" id="MobiDB-lite"/>
    </source>
</evidence>
<evidence type="ECO:0000313" key="7">
    <source>
        <dbReference type="Proteomes" id="UP000749559"/>
    </source>
</evidence>
<keyword evidence="7" id="KW-1185">Reference proteome</keyword>
<name>A0A8J1TWW1_OWEFU</name>
<feature type="compositionally biased region" description="Basic and acidic residues" evidence="5">
    <location>
        <begin position="10"/>
        <end position="20"/>
    </location>
</feature>
<comment type="caution">
    <text evidence="6">The sequence shown here is derived from an EMBL/GenBank/DDBJ whole genome shotgun (WGS) entry which is preliminary data.</text>
</comment>
<feature type="compositionally biased region" description="Basic and acidic residues" evidence="5">
    <location>
        <begin position="474"/>
        <end position="484"/>
    </location>
</feature>
<feature type="region of interest" description="Disordered" evidence="5">
    <location>
        <begin position="523"/>
        <end position="545"/>
    </location>
</feature>
<feature type="compositionally biased region" description="Basic and acidic residues" evidence="5">
    <location>
        <begin position="861"/>
        <end position="879"/>
    </location>
</feature>
<accession>A0A8J1TWW1</accession>
<feature type="region of interest" description="Disordered" evidence="5">
    <location>
        <begin position="1640"/>
        <end position="1659"/>
    </location>
</feature>
<feature type="region of interest" description="Disordered" evidence="5">
    <location>
        <begin position="471"/>
        <end position="492"/>
    </location>
</feature>
<dbReference type="GO" id="GO:0010468">
    <property type="term" value="P:regulation of gene expression"/>
    <property type="evidence" value="ECO:0007669"/>
    <property type="project" value="TreeGrafter"/>
</dbReference>
<protein>
    <submittedName>
        <fullName evidence="6">Uncharacterized protein</fullName>
    </submittedName>
</protein>
<dbReference type="InterPro" id="IPR013087">
    <property type="entry name" value="Znf_C2H2_type"/>
</dbReference>
<gene>
    <name evidence="6" type="ORF">OFUS_LOCUS20947</name>
</gene>
<keyword evidence="4" id="KW-0862">Zinc</keyword>
<reference evidence="6" key="1">
    <citation type="submission" date="2022-03" db="EMBL/GenBank/DDBJ databases">
        <authorList>
            <person name="Martin C."/>
        </authorList>
    </citation>
    <scope>NUCLEOTIDE SEQUENCE</scope>
</reference>
<dbReference type="PANTHER" id="PTHR24403:SF67">
    <property type="entry name" value="FI01116P-RELATED"/>
    <property type="match status" value="1"/>
</dbReference>
<evidence type="ECO:0000313" key="6">
    <source>
        <dbReference type="EMBL" id="CAH1796552.1"/>
    </source>
</evidence>
<dbReference type="GO" id="GO:0008270">
    <property type="term" value="F:zinc ion binding"/>
    <property type="evidence" value="ECO:0007669"/>
    <property type="project" value="UniProtKB-KW"/>
</dbReference>
<dbReference type="Proteomes" id="UP000749559">
    <property type="component" value="Unassembled WGS sequence"/>
</dbReference>
<dbReference type="InterPro" id="IPR050688">
    <property type="entry name" value="Zinc_finger/UBP_domain"/>
</dbReference>
<dbReference type="PROSITE" id="PS00028">
    <property type="entry name" value="ZINC_FINGER_C2H2_1"/>
    <property type="match status" value="3"/>
</dbReference>
<organism evidence="6 7">
    <name type="scientific">Owenia fusiformis</name>
    <name type="common">Polychaete worm</name>
    <dbReference type="NCBI Taxonomy" id="6347"/>
    <lineage>
        <taxon>Eukaryota</taxon>
        <taxon>Metazoa</taxon>
        <taxon>Spiralia</taxon>
        <taxon>Lophotrochozoa</taxon>
        <taxon>Annelida</taxon>
        <taxon>Polychaeta</taxon>
        <taxon>Sedentaria</taxon>
        <taxon>Canalipalpata</taxon>
        <taxon>Sabellida</taxon>
        <taxon>Oweniida</taxon>
        <taxon>Oweniidae</taxon>
        <taxon>Owenia</taxon>
    </lineage>
</organism>
<keyword evidence="1" id="KW-0479">Metal-binding</keyword>
<evidence type="ECO:0000256" key="2">
    <source>
        <dbReference type="ARBA" id="ARBA00022737"/>
    </source>
</evidence>
<keyword evidence="2" id="KW-0677">Repeat</keyword>
<dbReference type="GO" id="GO:0005634">
    <property type="term" value="C:nucleus"/>
    <property type="evidence" value="ECO:0007669"/>
    <property type="project" value="TreeGrafter"/>
</dbReference>
<feature type="region of interest" description="Disordered" evidence="5">
    <location>
        <begin position="839"/>
        <end position="942"/>
    </location>
</feature>
<feature type="compositionally biased region" description="Polar residues" evidence="5">
    <location>
        <begin position="530"/>
        <end position="545"/>
    </location>
</feature>
<proteinExistence type="predicted"/>
<feature type="region of interest" description="Disordered" evidence="5">
    <location>
        <begin position="1"/>
        <end position="38"/>
    </location>
</feature>